<dbReference type="RefSeq" id="WP_010965228.1">
    <property type="nucleotide sequence ID" value="NC_003030.1"/>
</dbReference>
<dbReference type="PATRIC" id="fig|272562.8.peg.2126"/>
<accession>Q97HT3</accession>
<dbReference type="HOGENOM" id="CLU_1591638_0_0_9"/>
<name>Q97HT3_CLOAB</name>
<gene>
    <name evidence="3" type="ordered locus">CA_C1924</name>
</gene>
<dbReference type="PIR" id="D97137">
    <property type="entry name" value="D97137"/>
</dbReference>
<reference evidence="3 4" key="1">
    <citation type="journal article" date="2001" name="J. Bacteriol.">
        <title>Genome sequence and comparative analysis of the solvent-producing bacterium Clostridium acetobutylicum.</title>
        <authorList>
            <person name="Nolling J."/>
            <person name="Breton G."/>
            <person name="Omelchenko M.V."/>
            <person name="Makarova K.S."/>
            <person name="Zeng Q."/>
            <person name="Gibson R."/>
            <person name="Lee H.M."/>
            <person name="Dubois J."/>
            <person name="Qiu D."/>
            <person name="Hitti J."/>
            <person name="Wolf Y.I."/>
            <person name="Tatusov R.L."/>
            <person name="Sabathe F."/>
            <person name="Doucette-Stamm L."/>
            <person name="Soucaille P."/>
            <person name="Daly M.J."/>
            <person name="Bennett G.N."/>
            <person name="Koonin E.V."/>
            <person name="Smith D.R."/>
        </authorList>
    </citation>
    <scope>NUCLEOTIDE SEQUENCE [LARGE SCALE GENOMIC DNA]</scope>
    <source>
        <strain evidence="4">ATCC 824 / DSM 792 / JCM 1419 / LMG 5710 / VKM B-1787</strain>
    </source>
</reference>
<keyword evidence="4" id="KW-1185">Reference proteome</keyword>
<dbReference type="KEGG" id="cac:CA_C1924"/>
<proteinExistence type="predicted"/>
<evidence type="ECO:0000259" key="2">
    <source>
        <dbReference type="Pfam" id="PF18892"/>
    </source>
</evidence>
<organism evidence="3 4">
    <name type="scientific">Clostridium acetobutylicum (strain ATCC 824 / DSM 792 / JCM 1419 / IAM 19013 / LMG 5710 / NBRC 13948 / NRRL B-527 / VKM B-1787 / 2291 / W)</name>
    <dbReference type="NCBI Taxonomy" id="272562"/>
    <lineage>
        <taxon>Bacteria</taxon>
        <taxon>Bacillati</taxon>
        <taxon>Bacillota</taxon>
        <taxon>Clostridia</taxon>
        <taxon>Eubacteriales</taxon>
        <taxon>Clostridiaceae</taxon>
        <taxon>Clostridium</taxon>
    </lineage>
</organism>
<dbReference type="GeneID" id="44998413"/>
<dbReference type="InterPro" id="IPR043711">
    <property type="entry name" value="DUF5651"/>
</dbReference>
<protein>
    <recommendedName>
        <fullName evidence="2">DUF5651 domain-containing protein</fullName>
    </recommendedName>
</protein>
<feature type="domain" description="DUF5651" evidence="2">
    <location>
        <begin position="112"/>
        <end position="164"/>
    </location>
</feature>
<evidence type="ECO:0000313" key="4">
    <source>
        <dbReference type="Proteomes" id="UP000000814"/>
    </source>
</evidence>
<evidence type="ECO:0000313" key="3">
    <source>
        <dbReference type="EMBL" id="AAK79887.1"/>
    </source>
</evidence>
<keyword evidence="1" id="KW-0175">Coiled coil</keyword>
<evidence type="ECO:0000256" key="1">
    <source>
        <dbReference type="SAM" id="Coils"/>
    </source>
</evidence>
<dbReference type="STRING" id="272562.CA_C1924"/>
<sequence>MDLEKQVQGILSKLNFIESHALNNYIRTKTMLEISRAQELLQNEADEKEKKLKEINRYTWDIISETLSVALMENRISKERIKKIYSRMAELTRKTNQRDLYINEDLKDVKVVKKEELYNLIELAIDTSCRDCKRHSKHCRVYKLLKQYDVPKPTGEHCKCKYAYGGE</sequence>
<dbReference type="OrthoDB" id="9993426at2"/>
<dbReference type="EMBL" id="AE001437">
    <property type="protein sequence ID" value="AAK79887.1"/>
    <property type="molecule type" value="Genomic_DNA"/>
</dbReference>
<dbReference type="AlphaFoldDB" id="Q97HT3"/>
<dbReference type="Proteomes" id="UP000000814">
    <property type="component" value="Chromosome"/>
</dbReference>
<feature type="coiled-coil region" evidence="1">
    <location>
        <begin position="31"/>
        <end position="58"/>
    </location>
</feature>
<dbReference type="Pfam" id="PF18892">
    <property type="entry name" value="DUF5651"/>
    <property type="match status" value="1"/>
</dbReference>